<dbReference type="RefSeq" id="WP_076743252.1">
    <property type="nucleotide sequence ID" value="NZ_MPSB01000002.1"/>
</dbReference>
<sequence length="249" mass="27869">MKDEDYSQRKGVADEPNWQEFVQGLGGGELVAPLIARQGVKNADFLFRQARVVAELKVLETEFLDTESIRQKVADAYARHVGADPDDQGSPLRRELLGIIRAPLQRIINKANRQIKETKQELGLVGWRGIIIIVNDGFRGLPPGFVMGLIASILDGKSYSSTDGFIYQTNHYVELPDNPYAVLLWAPLYDSKAGDDLVHFVNELGRNWRIFSEAKDGPYDYSGEQETIDLASALVVTCPGRQRRYTGDE</sequence>
<reference evidence="1 2" key="1">
    <citation type="submission" date="2016-11" db="EMBL/GenBank/DDBJ databases">
        <title>Genome sequence of Sphingomonas jeddahensis G39.</title>
        <authorList>
            <person name="Poehlein A."/>
            <person name="Wuebbeler J.H."/>
            <person name="Steinbuechel A."/>
            <person name="Daniel R."/>
        </authorList>
    </citation>
    <scope>NUCLEOTIDE SEQUENCE [LARGE SCALE GENOMIC DNA]</scope>
    <source>
        <strain evidence="1 2">G39</strain>
    </source>
</reference>
<organism evidence="1 2">
    <name type="scientific">Sphingomonas jeddahensis</name>
    <dbReference type="NCBI Taxonomy" id="1915074"/>
    <lineage>
        <taxon>Bacteria</taxon>
        <taxon>Pseudomonadati</taxon>
        <taxon>Pseudomonadota</taxon>
        <taxon>Alphaproteobacteria</taxon>
        <taxon>Sphingomonadales</taxon>
        <taxon>Sphingomonadaceae</taxon>
        <taxon>Sphingomonas</taxon>
    </lineage>
</organism>
<evidence type="ECO:0000313" key="1">
    <source>
        <dbReference type="EMBL" id="ONF96985.1"/>
    </source>
</evidence>
<dbReference type="EMBL" id="MPSB01000002">
    <property type="protein sequence ID" value="ONF96985.1"/>
    <property type="molecule type" value="Genomic_DNA"/>
</dbReference>
<proteinExistence type="predicted"/>
<gene>
    <name evidence="1" type="ORF">SPHI_04170</name>
</gene>
<protein>
    <submittedName>
        <fullName evidence="1">Uncharacterized protein</fullName>
    </submittedName>
</protein>
<keyword evidence="2" id="KW-1185">Reference proteome</keyword>
<evidence type="ECO:0000313" key="2">
    <source>
        <dbReference type="Proteomes" id="UP000188729"/>
    </source>
</evidence>
<dbReference type="OrthoDB" id="7041777at2"/>
<name>A0A1V2EWY5_9SPHN</name>
<comment type="caution">
    <text evidence="1">The sequence shown here is derived from an EMBL/GenBank/DDBJ whole genome shotgun (WGS) entry which is preliminary data.</text>
</comment>
<accession>A0A1V2EWY5</accession>
<dbReference type="AlphaFoldDB" id="A0A1V2EWY5"/>
<dbReference type="Proteomes" id="UP000188729">
    <property type="component" value="Unassembled WGS sequence"/>
</dbReference>